<organism evidence="4 5">
    <name type="scientific">Streblomastix strix</name>
    <dbReference type="NCBI Taxonomy" id="222440"/>
    <lineage>
        <taxon>Eukaryota</taxon>
        <taxon>Metamonada</taxon>
        <taxon>Preaxostyla</taxon>
        <taxon>Oxymonadida</taxon>
        <taxon>Streblomastigidae</taxon>
        <taxon>Streblomastix</taxon>
    </lineage>
</organism>
<evidence type="ECO:0000256" key="2">
    <source>
        <dbReference type="ARBA" id="ARBA00022942"/>
    </source>
</evidence>
<evidence type="ECO:0000313" key="4">
    <source>
        <dbReference type="EMBL" id="KAA6354451.1"/>
    </source>
</evidence>
<dbReference type="GO" id="GO:0051603">
    <property type="term" value="P:proteolysis involved in protein catabolic process"/>
    <property type="evidence" value="ECO:0007669"/>
    <property type="project" value="InterPro"/>
</dbReference>
<dbReference type="OrthoDB" id="268479at2759"/>
<accession>A0A5J4T9T9</accession>
<dbReference type="EMBL" id="SNRW01036301">
    <property type="protein sequence ID" value="KAA6354451.1"/>
    <property type="molecule type" value="Genomic_DNA"/>
</dbReference>
<comment type="similarity">
    <text evidence="3">Belongs to the peptidase T1B family.</text>
</comment>
<dbReference type="GO" id="GO:0005737">
    <property type="term" value="C:cytoplasm"/>
    <property type="evidence" value="ECO:0007669"/>
    <property type="project" value="UniProtKB-SubCell"/>
</dbReference>
<dbReference type="InterPro" id="IPR023333">
    <property type="entry name" value="Proteasome_suB-type"/>
</dbReference>
<comment type="subcellular location">
    <subcellularLocation>
        <location evidence="3">Cytoplasm</location>
    </subcellularLocation>
    <subcellularLocation>
        <location evidence="3">Nucleus</location>
    </subcellularLocation>
</comment>
<dbReference type="GO" id="GO:0005634">
    <property type="term" value="C:nucleus"/>
    <property type="evidence" value="ECO:0007669"/>
    <property type="project" value="UniProtKB-SubCell"/>
</dbReference>
<dbReference type="GO" id="GO:0005839">
    <property type="term" value="C:proteasome core complex"/>
    <property type="evidence" value="ECO:0007669"/>
    <property type="project" value="InterPro"/>
</dbReference>
<name>A0A5J4T9T9_9EUKA</name>
<keyword evidence="3" id="KW-0539">Nucleus</keyword>
<dbReference type="Proteomes" id="UP000324800">
    <property type="component" value="Unassembled WGS sequence"/>
</dbReference>
<evidence type="ECO:0000313" key="5">
    <source>
        <dbReference type="Proteomes" id="UP000324800"/>
    </source>
</evidence>
<reference evidence="4 5" key="1">
    <citation type="submission" date="2019-03" db="EMBL/GenBank/DDBJ databases">
        <title>Single cell metagenomics reveals metabolic interactions within the superorganism composed of flagellate Streblomastix strix and complex community of Bacteroidetes bacteria on its surface.</title>
        <authorList>
            <person name="Treitli S.C."/>
            <person name="Kolisko M."/>
            <person name="Husnik F."/>
            <person name="Keeling P."/>
            <person name="Hampl V."/>
        </authorList>
    </citation>
    <scope>NUCLEOTIDE SEQUENCE [LARGE SCALE GENOMIC DNA]</scope>
    <source>
        <strain evidence="4">ST1C</strain>
    </source>
</reference>
<dbReference type="PANTHER" id="PTHR32194">
    <property type="entry name" value="METALLOPROTEASE TLDD"/>
    <property type="match status" value="1"/>
</dbReference>
<dbReference type="PROSITE" id="PS51476">
    <property type="entry name" value="PROTEASOME_BETA_2"/>
    <property type="match status" value="1"/>
</dbReference>
<dbReference type="AlphaFoldDB" id="A0A5J4T9T9"/>
<comment type="caution">
    <text evidence="4">The sequence shown here is derived from an EMBL/GenBank/DDBJ whole genome shotgun (WGS) entry which is preliminary data.</text>
</comment>
<dbReference type="PROSITE" id="PS00854">
    <property type="entry name" value="PROTEASOME_BETA_1"/>
    <property type="match status" value="1"/>
</dbReference>
<proteinExistence type="inferred from homology"/>
<evidence type="ECO:0000256" key="3">
    <source>
        <dbReference type="RuleBase" id="RU004203"/>
    </source>
</evidence>
<protein>
    <recommendedName>
        <fullName evidence="3">Proteasome subunit beta</fullName>
    </recommendedName>
</protein>
<feature type="non-terminal residue" evidence="4">
    <location>
        <position position="198"/>
    </location>
</feature>
<sequence>METISIPQQKIPKETKSDRWEPYIDNGGTTLAFTGKDYCILASDTRLSDSYTLIARNAHKAVKLTDKIVLSTGGMYADCITLHKRMINAVDRYQYRNGHDITIHACAQLLSNVLYSRRFFPIYAFCILGGIDDSTGEGVAFSYDAIGSFKKVNLASEGSAGSLIEPLLDSVILQHHRLPDFKVRDIPLQDALDIAHQA</sequence>
<dbReference type="InterPro" id="IPR016050">
    <property type="entry name" value="Proteasome_bsu_CS"/>
</dbReference>
<gene>
    <name evidence="4" type="ORF">EZS28_050022</name>
</gene>
<keyword evidence="1 3" id="KW-0963">Cytoplasm</keyword>
<comment type="subunit">
    <text evidence="3">Component of the proteasome complex.</text>
</comment>
<dbReference type="Gene3D" id="3.60.20.10">
    <property type="entry name" value="Glutamine Phosphoribosylpyrophosphate, subunit 1, domain 1"/>
    <property type="match status" value="1"/>
</dbReference>
<dbReference type="SUPFAM" id="SSF56235">
    <property type="entry name" value="N-terminal nucleophile aminohydrolases (Ntn hydrolases)"/>
    <property type="match status" value="1"/>
</dbReference>
<dbReference type="PANTHER" id="PTHR32194:SF2">
    <property type="entry name" value="PROTEASOME SUBUNIT BETA TYPE-1"/>
    <property type="match status" value="1"/>
</dbReference>
<keyword evidence="2 3" id="KW-0647">Proteasome</keyword>
<dbReference type="InterPro" id="IPR029055">
    <property type="entry name" value="Ntn_hydrolases_N"/>
</dbReference>
<evidence type="ECO:0000256" key="1">
    <source>
        <dbReference type="ARBA" id="ARBA00022490"/>
    </source>
</evidence>
<comment type="function">
    <text evidence="3">Component of the proteasome, a multicatalytic proteinase complex which is characterized by its ability to cleave peptides with Arg, Phe, Tyr, Leu, and Glu adjacent to the leaving group at neutral or slightly basic pH. The proteasome has an ATP-dependent proteolytic activity.</text>
</comment>
<dbReference type="Pfam" id="PF00227">
    <property type="entry name" value="Proteasome"/>
    <property type="match status" value="1"/>
</dbReference>
<dbReference type="InterPro" id="IPR001353">
    <property type="entry name" value="Proteasome_sua/b"/>
</dbReference>